<dbReference type="InterPro" id="IPR001873">
    <property type="entry name" value="ENaC"/>
</dbReference>
<keyword evidence="2 15" id="KW-0813">Transport</keyword>
<keyword evidence="12 15" id="KW-0407">Ion channel</keyword>
<dbReference type="PROSITE" id="PS50068">
    <property type="entry name" value="LDLRA_2"/>
    <property type="match status" value="3"/>
</dbReference>
<dbReference type="InterPro" id="IPR035914">
    <property type="entry name" value="Sperma_CUB_dom_sf"/>
</dbReference>
<evidence type="ECO:0000256" key="14">
    <source>
        <dbReference type="PROSITE-ProRule" id="PRU00124"/>
    </source>
</evidence>
<evidence type="ECO:0000256" key="13">
    <source>
        <dbReference type="PROSITE-ProRule" id="PRU00059"/>
    </source>
</evidence>
<evidence type="ECO:0000256" key="1">
    <source>
        <dbReference type="ARBA" id="ARBA00004141"/>
    </source>
</evidence>
<evidence type="ECO:0000256" key="3">
    <source>
        <dbReference type="ARBA" id="ARBA00022461"/>
    </source>
</evidence>
<evidence type="ECO:0000256" key="5">
    <source>
        <dbReference type="ARBA" id="ARBA00022737"/>
    </source>
</evidence>
<evidence type="ECO:0000259" key="17">
    <source>
        <dbReference type="PROSITE" id="PS01180"/>
    </source>
</evidence>
<evidence type="ECO:0000256" key="16">
    <source>
        <dbReference type="SAM" id="Phobius"/>
    </source>
</evidence>
<feature type="disulfide bond" evidence="13">
    <location>
        <begin position="251"/>
        <end position="278"/>
    </location>
</feature>
<feature type="disulfide bond" evidence="13">
    <location>
        <begin position="304"/>
        <end position="321"/>
    </location>
</feature>
<dbReference type="Pfam" id="PF00858">
    <property type="entry name" value="ASC"/>
    <property type="match status" value="2"/>
</dbReference>
<dbReference type="SUPFAM" id="SSF49854">
    <property type="entry name" value="Spermadhesin, CUB domain"/>
    <property type="match status" value="3"/>
</dbReference>
<dbReference type="Pfam" id="PF00057">
    <property type="entry name" value="Ldl_recept_a"/>
    <property type="match status" value="3"/>
</dbReference>
<keyword evidence="3 15" id="KW-0894">Sodium channel</keyword>
<evidence type="ECO:0000256" key="12">
    <source>
        <dbReference type="ARBA" id="ARBA00023303"/>
    </source>
</evidence>
<dbReference type="InterPro" id="IPR000859">
    <property type="entry name" value="CUB_dom"/>
</dbReference>
<dbReference type="GeneID" id="102801560"/>
<dbReference type="Gene3D" id="2.60.120.290">
    <property type="entry name" value="Spermadhesin, CUB domain"/>
    <property type="match status" value="3"/>
</dbReference>
<feature type="domain" description="CUB" evidence="17">
    <location>
        <begin position="1"/>
        <end position="78"/>
    </location>
</feature>
<dbReference type="RefSeq" id="XP_006818286.1">
    <property type="nucleotide sequence ID" value="XM_006818223.1"/>
</dbReference>
<keyword evidence="8 15" id="KW-0406">Ion transport</keyword>
<feature type="disulfide bond" evidence="14">
    <location>
        <begin position="231"/>
        <end position="246"/>
    </location>
</feature>
<dbReference type="PROSITE" id="PS01209">
    <property type="entry name" value="LDLRA_1"/>
    <property type="match status" value="2"/>
</dbReference>
<keyword evidence="5" id="KW-0677">Repeat</keyword>
<dbReference type="CDD" id="cd00112">
    <property type="entry name" value="LDLa"/>
    <property type="match status" value="3"/>
</dbReference>
<comment type="caution">
    <text evidence="14">Lacks conserved residue(s) required for the propagation of feature annotation.</text>
</comment>
<keyword evidence="7" id="KW-0915">Sodium</keyword>
<feature type="disulfide bond" evidence="14">
    <location>
        <begin position="381"/>
        <end position="396"/>
    </location>
</feature>
<keyword evidence="10 14" id="KW-1015">Disulfide bond</keyword>
<comment type="similarity">
    <text evidence="15">Belongs to the amiloride-sensitive sodium channel (TC 1.A.6) family.</text>
</comment>
<keyword evidence="18" id="KW-1185">Reference proteome</keyword>
<evidence type="ECO:0000256" key="15">
    <source>
        <dbReference type="RuleBase" id="RU000679"/>
    </source>
</evidence>
<keyword evidence="4 15" id="KW-0812">Transmembrane</keyword>
<dbReference type="Gene3D" id="4.10.400.10">
    <property type="entry name" value="Low-density Lipoprotein Receptor"/>
    <property type="match status" value="3"/>
</dbReference>
<dbReference type="SUPFAM" id="SSF57424">
    <property type="entry name" value="LDL receptor-like module"/>
    <property type="match status" value="3"/>
</dbReference>
<keyword evidence="11 15" id="KW-0739">Sodium transport</keyword>
<feature type="disulfide bond" evidence="14">
    <location>
        <begin position="442"/>
        <end position="460"/>
    </location>
</feature>
<accession>A0ABM0ME45</accession>
<organism evidence="18 19">
    <name type="scientific">Saccoglossus kowalevskii</name>
    <name type="common">Acorn worm</name>
    <dbReference type="NCBI Taxonomy" id="10224"/>
    <lineage>
        <taxon>Eukaryota</taxon>
        <taxon>Metazoa</taxon>
        <taxon>Hemichordata</taxon>
        <taxon>Enteropneusta</taxon>
        <taxon>Harrimaniidae</taxon>
        <taxon>Saccoglossus</taxon>
    </lineage>
</organism>
<gene>
    <name evidence="19" type="primary">LOC102801560</name>
</gene>
<evidence type="ECO:0000256" key="4">
    <source>
        <dbReference type="ARBA" id="ARBA00022692"/>
    </source>
</evidence>
<evidence type="ECO:0000256" key="6">
    <source>
        <dbReference type="ARBA" id="ARBA00022989"/>
    </source>
</evidence>
<evidence type="ECO:0000256" key="11">
    <source>
        <dbReference type="ARBA" id="ARBA00023201"/>
    </source>
</evidence>
<dbReference type="SMART" id="SM00192">
    <property type="entry name" value="LDLa"/>
    <property type="match status" value="3"/>
</dbReference>
<evidence type="ECO:0000256" key="7">
    <source>
        <dbReference type="ARBA" id="ARBA00023053"/>
    </source>
</evidence>
<dbReference type="Proteomes" id="UP000694865">
    <property type="component" value="Unplaced"/>
</dbReference>
<protein>
    <submittedName>
        <fullName evidence="19">Uncharacterized protein LOC102801560</fullName>
    </submittedName>
</protein>
<name>A0ABM0ME45_SACKO</name>
<feature type="transmembrane region" description="Helical" evidence="16">
    <location>
        <begin position="794"/>
        <end position="821"/>
    </location>
</feature>
<feature type="domain" description="CUB" evidence="17">
    <location>
        <begin position="251"/>
        <end position="359"/>
    </location>
</feature>
<comment type="subcellular location">
    <subcellularLocation>
        <location evidence="1">Membrane</location>
        <topology evidence="1">Multi-pass membrane protein</topology>
    </subcellularLocation>
</comment>
<evidence type="ECO:0000256" key="9">
    <source>
        <dbReference type="ARBA" id="ARBA00023136"/>
    </source>
</evidence>
<sequence length="829" mass="93695">MSGSLMLIFLEFNLQNGSPECNNDYVQFVDGVSNQTSSRFCGTELPPPWVSDTGLVYVHFVSDSSVGGYGYILQFDSYYMEARSLLGEQRSPTDCNEILFEQSGLLSTPNYPGNYDNNLRCTITIHVGSGRIYLEFTAFEFEFVDECRYDNVQIIDNISRRTTPLLCGVLPLANWTSDSQDVSIVITTDSEQSRTGFAAVYETLPPLNDTMPCYGYSCDGGIRCLPSSVVCNMNKDCEDHSDEAGCTLNFCDVTLTHDTGFVTSPNYPDNYPASVDDCVTSIDIGYGRVELVFQTFDLENSENCVADYLAITDGISSQTLCGNYSLPDIWLSDSHNVYIRFRSDDQIGGNGFNLTYRRIDYDEPCFLCDNNTQCIPLTLQCNAFSDCVDMTDEENCPTSPTPFRLTSPQTTHFYVTPTSMPSNQTTISTNYSSECKSGEYRCDNGQCIHRYSRCNLLVECDDRSDETSSCRFNTYNTTHSVFDGAWYSNFLDVTDEHHIYQTFRDEYYRDNGFDRVKGEDPPDWLGFMTFSSSPDFSDIRSVLKLTPEEIYNYGHQLNDFILQCSFDQQPCNMSEDFTTFQDDKYGNCFEFNRAEPGRKTHDATRTGANFGLKLTLFMEQSEYISIYGRDAGARVVILPNDEPVFPYDEGINIKPGTVTSIGVREHNIERMPSPHGNCSDGNKDTLYGKDNRYTALACQKTCLLKNMGDRCGCTDDLYPVDVPECSVLNKTQDLCRQLVYYLYHKNKLSCDCAQPCCRNLASLEIYFDELNYELIEEQEAYPIENLCSDIGGTLGLYIGISAITVFEFMEFIGDVFVLLLARMRGKSRM</sequence>
<evidence type="ECO:0000313" key="19">
    <source>
        <dbReference type="RefSeq" id="XP_006818286.1"/>
    </source>
</evidence>
<dbReference type="SMART" id="SM00042">
    <property type="entry name" value="CUB"/>
    <property type="match status" value="2"/>
</dbReference>
<reference evidence="19" key="1">
    <citation type="submission" date="2025-08" db="UniProtKB">
        <authorList>
            <consortium name="RefSeq"/>
        </authorList>
    </citation>
    <scope>IDENTIFICATION</scope>
    <source>
        <tissue evidence="19">Testes</tissue>
    </source>
</reference>
<dbReference type="CDD" id="cd00041">
    <property type="entry name" value="CUB"/>
    <property type="match status" value="3"/>
</dbReference>
<evidence type="ECO:0000256" key="10">
    <source>
        <dbReference type="ARBA" id="ARBA00023157"/>
    </source>
</evidence>
<evidence type="ECO:0000313" key="18">
    <source>
        <dbReference type="Proteomes" id="UP000694865"/>
    </source>
</evidence>
<dbReference type="InterPro" id="IPR036055">
    <property type="entry name" value="LDL_receptor-like_sf"/>
</dbReference>
<dbReference type="Gene3D" id="2.60.470.10">
    <property type="entry name" value="Acid-sensing ion channels like domains"/>
    <property type="match status" value="1"/>
</dbReference>
<keyword evidence="9 16" id="KW-0472">Membrane</keyword>
<dbReference type="PANTHER" id="PTHR24251">
    <property type="entry name" value="OVOCHYMASE-RELATED"/>
    <property type="match status" value="1"/>
</dbReference>
<feature type="disulfide bond" evidence="14">
    <location>
        <begin position="435"/>
        <end position="447"/>
    </location>
</feature>
<dbReference type="InterPro" id="IPR023415">
    <property type="entry name" value="LDLR_class-A_CS"/>
</dbReference>
<dbReference type="InterPro" id="IPR002172">
    <property type="entry name" value="LDrepeatLR_classA_rpt"/>
</dbReference>
<evidence type="ECO:0000256" key="8">
    <source>
        <dbReference type="ARBA" id="ARBA00023065"/>
    </source>
</evidence>
<dbReference type="PRINTS" id="PR01078">
    <property type="entry name" value="AMINACHANNEL"/>
</dbReference>
<evidence type="ECO:0000256" key="2">
    <source>
        <dbReference type="ARBA" id="ARBA00022448"/>
    </source>
</evidence>
<keyword evidence="6 16" id="KW-1133">Transmembrane helix</keyword>
<dbReference type="PROSITE" id="PS01180">
    <property type="entry name" value="CUB"/>
    <property type="match status" value="3"/>
</dbReference>
<dbReference type="Pfam" id="PF00431">
    <property type="entry name" value="CUB"/>
    <property type="match status" value="3"/>
</dbReference>
<feature type="domain" description="CUB" evidence="17">
    <location>
        <begin position="95"/>
        <end position="204"/>
    </location>
</feature>
<proteinExistence type="inferred from homology"/>